<dbReference type="Proteomes" id="UP000515153">
    <property type="component" value="Chromosome VI"/>
</dbReference>
<keyword evidence="1" id="KW-1185">Reference proteome</keyword>
<evidence type="ECO:0008006" key="3">
    <source>
        <dbReference type="Google" id="ProtNLM"/>
    </source>
</evidence>
<reference evidence="2" key="2">
    <citation type="submission" date="2019-10" db="EMBL/GenBank/DDBJ databases">
        <authorList>
            <consortium name="NCBI Genome Project"/>
        </authorList>
    </citation>
    <scope>NUCLEOTIDE SEQUENCE</scope>
    <source>
        <strain evidence="2">NI907</strain>
    </source>
</reference>
<dbReference type="GeneID" id="41966210"/>
<protein>
    <recommendedName>
        <fullName evidence="3">F-box domain-containing protein</fullName>
    </recommendedName>
</protein>
<accession>A0A6P8APZ3</accession>
<sequence>MTNTDVSGQMPHRAVSPSLPQVEILDQVCLQVRPPDLSRLVQTCNHLHDVARHQLVLQHTRVDDRFQLPFACIFDHRLAWIAIEAGASVLLAQGADPVSDFIPCYLEFCALSKEGRFTPLIEDNMFTFLPTDAKEYQPLFTAIYNGYLGMVELLLHLGGSDRCIY</sequence>
<reference evidence="1 2" key="1">
    <citation type="journal article" date="2019" name="Mol. Biol. Evol.">
        <title>Blast fungal genomes show frequent chromosomal changes, gene gains and losses, and effector gene turnover.</title>
        <authorList>
            <person name="Gomez Luciano L.B."/>
            <person name="Jason Tsai I."/>
            <person name="Chuma I."/>
            <person name="Tosa Y."/>
            <person name="Chen Y.H."/>
            <person name="Li J.Y."/>
            <person name="Li M.Y."/>
            <person name="Jade Lu M.Y."/>
            <person name="Nakayashiki H."/>
            <person name="Li W.H."/>
        </authorList>
    </citation>
    <scope>NUCLEOTIDE SEQUENCE [LARGE SCALE GENOMIC DNA]</scope>
    <source>
        <strain evidence="1 2">NI907</strain>
    </source>
</reference>
<dbReference type="AlphaFoldDB" id="A0A6P8APZ3"/>
<dbReference type="RefSeq" id="XP_030976968.1">
    <property type="nucleotide sequence ID" value="XM_031131305.1"/>
</dbReference>
<evidence type="ECO:0000313" key="2">
    <source>
        <dbReference type="RefSeq" id="XP_030976968.1"/>
    </source>
</evidence>
<name>A0A6P8APZ3_PYRGI</name>
<evidence type="ECO:0000313" key="1">
    <source>
        <dbReference type="Proteomes" id="UP000515153"/>
    </source>
</evidence>
<gene>
    <name evidence="2" type="ORF">PgNI_11336</name>
</gene>
<proteinExistence type="predicted"/>
<reference evidence="2" key="3">
    <citation type="submission" date="2025-08" db="UniProtKB">
        <authorList>
            <consortium name="RefSeq"/>
        </authorList>
    </citation>
    <scope>IDENTIFICATION</scope>
    <source>
        <strain evidence="2">NI907</strain>
    </source>
</reference>
<organism evidence="1 2">
    <name type="scientific">Pyricularia grisea</name>
    <name type="common">Crabgrass-specific blast fungus</name>
    <name type="synonym">Magnaporthe grisea</name>
    <dbReference type="NCBI Taxonomy" id="148305"/>
    <lineage>
        <taxon>Eukaryota</taxon>
        <taxon>Fungi</taxon>
        <taxon>Dikarya</taxon>
        <taxon>Ascomycota</taxon>
        <taxon>Pezizomycotina</taxon>
        <taxon>Sordariomycetes</taxon>
        <taxon>Sordariomycetidae</taxon>
        <taxon>Magnaporthales</taxon>
        <taxon>Pyriculariaceae</taxon>
        <taxon>Pyricularia</taxon>
    </lineage>
</organism>
<dbReference type="KEGG" id="pgri:PgNI_11336"/>